<dbReference type="Proteomes" id="UP001589788">
    <property type="component" value="Unassembled WGS sequence"/>
</dbReference>
<accession>A0ABV6C1D9</accession>
<evidence type="ECO:0000313" key="1">
    <source>
        <dbReference type="EMBL" id="MFC0081513.1"/>
    </source>
</evidence>
<proteinExistence type="predicted"/>
<dbReference type="RefSeq" id="WP_377788767.1">
    <property type="nucleotide sequence ID" value="NZ_JBHLYQ010000034.1"/>
</dbReference>
<evidence type="ECO:0000313" key="2">
    <source>
        <dbReference type="Proteomes" id="UP001589788"/>
    </source>
</evidence>
<comment type="caution">
    <text evidence="1">The sequence shown here is derived from an EMBL/GenBank/DDBJ whole genome shotgun (WGS) entry which is preliminary data.</text>
</comment>
<protein>
    <submittedName>
        <fullName evidence="1">Uncharacterized protein</fullName>
    </submittedName>
</protein>
<reference evidence="1 2" key="1">
    <citation type="submission" date="2024-09" db="EMBL/GenBank/DDBJ databases">
        <authorList>
            <person name="Sun Q."/>
            <person name="Mori K."/>
        </authorList>
    </citation>
    <scope>NUCLEOTIDE SEQUENCE [LARGE SCALE GENOMIC DNA]</scope>
    <source>
        <strain evidence="1 2">JCM 15389</strain>
    </source>
</reference>
<sequence>MMLVPRVRAVLLDWDKAQANNLLPEPDPRLPTYEGLPREVEGELVLVPVDNLGYTQYVVNGYQVDPSTIEVLDDGADA</sequence>
<name>A0ABV6C1D9_9ACTN</name>
<keyword evidence="2" id="KW-1185">Reference proteome</keyword>
<gene>
    <name evidence="1" type="ORF">ACFFRE_05045</name>
</gene>
<organism evidence="1 2">
    <name type="scientific">Aciditerrimonas ferrireducens</name>
    <dbReference type="NCBI Taxonomy" id="667306"/>
    <lineage>
        <taxon>Bacteria</taxon>
        <taxon>Bacillati</taxon>
        <taxon>Actinomycetota</taxon>
        <taxon>Acidimicrobiia</taxon>
        <taxon>Acidimicrobiales</taxon>
        <taxon>Acidimicrobiaceae</taxon>
        <taxon>Aciditerrimonas</taxon>
    </lineage>
</organism>
<dbReference type="EMBL" id="JBHLYQ010000034">
    <property type="protein sequence ID" value="MFC0081513.1"/>
    <property type="molecule type" value="Genomic_DNA"/>
</dbReference>